<feature type="region of interest" description="Disordered" evidence="1">
    <location>
        <begin position="1"/>
        <end position="26"/>
    </location>
</feature>
<comment type="caution">
    <text evidence="2">The sequence shown here is derived from an EMBL/GenBank/DDBJ whole genome shotgun (WGS) entry which is preliminary data.</text>
</comment>
<keyword evidence="3" id="KW-1185">Reference proteome</keyword>
<dbReference type="AlphaFoldDB" id="A0A9P6NK34"/>
<evidence type="ECO:0000256" key="1">
    <source>
        <dbReference type="SAM" id="MobiDB-lite"/>
    </source>
</evidence>
<evidence type="ECO:0000313" key="3">
    <source>
        <dbReference type="Proteomes" id="UP000886653"/>
    </source>
</evidence>
<proteinExistence type="predicted"/>
<gene>
    <name evidence="2" type="ORF">CROQUDRAFT_658536</name>
</gene>
<organism evidence="2 3">
    <name type="scientific">Cronartium quercuum f. sp. fusiforme G11</name>
    <dbReference type="NCBI Taxonomy" id="708437"/>
    <lineage>
        <taxon>Eukaryota</taxon>
        <taxon>Fungi</taxon>
        <taxon>Dikarya</taxon>
        <taxon>Basidiomycota</taxon>
        <taxon>Pucciniomycotina</taxon>
        <taxon>Pucciniomycetes</taxon>
        <taxon>Pucciniales</taxon>
        <taxon>Coleosporiaceae</taxon>
        <taxon>Cronartium</taxon>
    </lineage>
</organism>
<reference evidence="2" key="1">
    <citation type="submission" date="2013-11" db="EMBL/GenBank/DDBJ databases">
        <title>Genome sequence of the fusiform rust pathogen reveals effectors for host alternation and coevolution with pine.</title>
        <authorList>
            <consortium name="DOE Joint Genome Institute"/>
            <person name="Smith K."/>
            <person name="Pendleton A."/>
            <person name="Kubisiak T."/>
            <person name="Anderson C."/>
            <person name="Salamov A."/>
            <person name="Aerts A."/>
            <person name="Riley R."/>
            <person name="Clum A."/>
            <person name="Lindquist E."/>
            <person name="Ence D."/>
            <person name="Campbell M."/>
            <person name="Kronenberg Z."/>
            <person name="Feau N."/>
            <person name="Dhillon B."/>
            <person name="Hamelin R."/>
            <person name="Burleigh J."/>
            <person name="Smith J."/>
            <person name="Yandell M."/>
            <person name="Nelson C."/>
            <person name="Grigoriev I."/>
            <person name="Davis J."/>
        </authorList>
    </citation>
    <scope>NUCLEOTIDE SEQUENCE</scope>
    <source>
        <strain evidence="2">G11</strain>
    </source>
</reference>
<dbReference type="EMBL" id="MU167275">
    <property type="protein sequence ID" value="KAG0145488.1"/>
    <property type="molecule type" value="Genomic_DNA"/>
</dbReference>
<sequence length="82" mass="9611">MNHHGQVQLHGRAGRHCRRQRTAKNENDKVNTQLSFWTLQLSWLLHVILKTQYKQYSVAKAHLLFIVSFNKGELGLTCFNYS</sequence>
<feature type="compositionally biased region" description="Basic residues" evidence="1">
    <location>
        <begin position="12"/>
        <end position="22"/>
    </location>
</feature>
<dbReference type="Proteomes" id="UP000886653">
    <property type="component" value="Unassembled WGS sequence"/>
</dbReference>
<evidence type="ECO:0000313" key="2">
    <source>
        <dbReference type="EMBL" id="KAG0145488.1"/>
    </source>
</evidence>
<name>A0A9P6NK34_9BASI</name>
<protein>
    <submittedName>
        <fullName evidence="2">Uncharacterized protein</fullName>
    </submittedName>
</protein>
<accession>A0A9P6NK34</accession>